<sequence length="78" mass="9039">MRIVILAPKTKFLLPCFYFVIEGLWYIVADVEVCEKESRTKTSARVEEHMEKDSNKYKLGNPNLDSNNIPTEGNEYIV</sequence>
<evidence type="ECO:0000256" key="2">
    <source>
        <dbReference type="SAM" id="Phobius"/>
    </source>
</evidence>
<dbReference type="AlphaFoldDB" id="A0A151NA39"/>
<feature type="compositionally biased region" description="Basic and acidic residues" evidence="1">
    <location>
        <begin position="45"/>
        <end position="56"/>
    </location>
</feature>
<proteinExistence type="predicted"/>
<reference evidence="3 4" key="1">
    <citation type="journal article" date="2012" name="Genome Biol.">
        <title>Sequencing three crocodilian genomes to illuminate the evolution of archosaurs and amniotes.</title>
        <authorList>
            <person name="St John J.A."/>
            <person name="Braun E.L."/>
            <person name="Isberg S.R."/>
            <person name="Miles L.G."/>
            <person name="Chong A.Y."/>
            <person name="Gongora J."/>
            <person name="Dalzell P."/>
            <person name="Moran C."/>
            <person name="Bed'hom B."/>
            <person name="Abzhanov A."/>
            <person name="Burgess S.C."/>
            <person name="Cooksey A.M."/>
            <person name="Castoe T.A."/>
            <person name="Crawford N.G."/>
            <person name="Densmore L.D."/>
            <person name="Drew J.C."/>
            <person name="Edwards S.V."/>
            <person name="Faircloth B.C."/>
            <person name="Fujita M.K."/>
            <person name="Greenwold M.J."/>
            <person name="Hoffmann F.G."/>
            <person name="Howard J.M."/>
            <person name="Iguchi T."/>
            <person name="Janes D.E."/>
            <person name="Khan S.Y."/>
            <person name="Kohno S."/>
            <person name="de Koning A.J."/>
            <person name="Lance S.L."/>
            <person name="McCarthy F.M."/>
            <person name="McCormack J.E."/>
            <person name="Merchant M.E."/>
            <person name="Peterson D.G."/>
            <person name="Pollock D.D."/>
            <person name="Pourmand N."/>
            <person name="Raney B.J."/>
            <person name="Roessler K.A."/>
            <person name="Sanford J.R."/>
            <person name="Sawyer R.H."/>
            <person name="Schmidt C.J."/>
            <person name="Triplett E.W."/>
            <person name="Tuberville T.D."/>
            <person name="Venegas-Anaya M."/>
            <person name="Howard J.T."/>
            <person name="Jarvis E.D."/>
            <person name="Guillette L.J.Jr."/>
            <person name="Glenn T.C."/>
            <person name="Green R.E."/>
            <person name="Ray D.A."/>
        </authorList>
    </citation>
    <scope>NUCLEOTIDE SEQUENCE [LARGE SCALE GENOMIC DNA]</scope>
    <source>
        <strain evidence="3">KSC_2009_1</strain>
    </source>
</reference>
<feature type="transmembrane region" description="Helical" evidence="2">
    <location>
        <begin position="12"/>
        <end position="29"/>
    </location>
</feature>
<evidence type="ECO:0000313" key="4">
    <source>
        <dbReference type="Proteomes" id="UP000050525"/>
    </source>
</evidence>
<dbReference type="EMBL" id="AKHW03003682">
    <property type="protein sequence ID" value="KYO33641.1"/>
    <property type="molecule type" value="Genomic_DNA"/>
</dbReference>
<evidence type="ECO:0000256" key="1">
    <source>
        <dbReference type="SAM" id="MobiDB-lite"/>
    </source>
</evidence>
<organism evidence="3 4">
    <name type="scientific">Alligator mississippiensis</name>
    <name type="common">American alligator</name>
    <dbReference type="NCBI Taxonomy" id="8496"/>
    <lineage>
        <taxon>Eukaryota</taxon>
        <taxon>Metazoa</taxon>
        <taxon>Chordata</taxon>
        <taxon>Craniata</taxon>
        <taxon>Vertebrata</taxon>
        <taxon>Euteleostomi</taxon>
        <taxon>Archelosauria</taxon>
        <taxon>Archosauria</taxon>
        <taxon>Crocodylia</taxon>
        <taxon>Alligatoridae</taxon>
        <taxon>Alligatorinae</taxon>
        <taxon>Alligator</taxon>
    </lineage>
</organism>
<comment type="caution">
    <text evidence="3">The sequence shown here is derived from an EMBL/GenBank/DDBJ whole genome shotgun (WGS) entry which is preliminary data.</text>
</comment>
<name>A0A151NA39_ALLMI</name>
<feature type="region of interest" description="Disordered" evidence="1">
    <location>
        <begin position="45"/>
        <end position="78"/>
    </location>
</feature>
<keyword evidence="2" id="KW-1133">Transmembrane helix</keyword>
<accession>A0A151NA39</accession>
<protein>
    <submittedName>
        <fullName evidence="3">Uncharacterized protein</fullName>
    </submittedName>
</protein>
<gene>
    <name evidence="3" type="ORF">Y1Q_0008790</name>
</gene>
<keyword evidence="2" id="KW-0812">Transmembrane</keyword>
<keyword evidence="2" id="KW-0472">Membrane</keyword>
<evidence type="ECO:0000313" key="3">
    <source>
        <dbReference type="EMBL" id="KYO33641.1"/>
    </source>
</evidence>
<keyword evidence="4" id="KW-1185">Reference proteome</keyword>
<dbReference type="Proteomes" id="UP000050525">
    <property type="component" value="Unassembled WGS sequence"/>
</dbReference>